<dbReference type="STRING" id="525245.HMPREF0044_1030"/>
<accession>C0W0F2</accession>
<keyword evidence="5" id="KW-1185">Reference proteome</keyword>
<protein>
    <submittedName>
        <fullName evidence="4">Methyltransferase small domain protein</fullName>
    </submittedName>
</protein>
<dbReference type="RefSeq" id="WP_006546802.1">
    <property type="nucleotide sequence ID" value="NZ_DS999543.1"/>
</dbReference>
<sequence>MSNKEALSAPNVKEISKVHYFTDVPPATKAEMSTLEFSLRGFDLQMQVADQVFSASRLDPGTKVLLKEVPEPPASGRFLDVGCGWGVISTLLGKFSPDAKIWAVDVNGRALDLTKRNANANGCTNVETYYAHEALEKARAEGLQFDLIWSNPPIRVGKAETHQILLDWLSLLADEGVAWLIVAKNLGADSLTTWLNDQGFQAEKAASKKGFRLLRVTR</sequence>
<proteinExistence type="predicted"/>
<dbReference type="SUPFAM" id="SSF53335">
    <property type="entry name" value="S-adenosyl-L-methionine-dependent methyltransferases"/>
    <property type="match status" value="1"/>
</dbReference>
<dbReference type="eggNOG" id="COG2813">
    <property type="taxonomic scope" value="Bacteria"/>
</dbReference>
<keyword evidence="2 4" id="KW-0808">Transferase</keyword>
<dbReference type="InterPro" id="IPR029063">
    <property type="entry name" value="SAM-dependent_MTases_sf"/>
</dbReference>
<reference evidence="4 5" key="1">
    <citation type="submission" date="2009-01" db="EMBL/GenBank/DDBJ databases">
        <authorList>
            <person name="Qin X."/>
            <person name="Bachman B."/>
            <person name="Battles P."/>
            <person name="Bell A."/>
            <person name="Bess C."/>
            <person name="Bickham C."/>
            <person name="Chaboub L."/>
            <person name="Chen D."/>
            <person name="Coyle M."/>
            <person name="Deiros D.R."/>
            <person name="Dinh H."/>
            <person name="Forbes L."/>
            <person name="Fowler G."/>
            <person name="Francisco L."/>
            <person name="Fu Q."/>
            <person name="Gubbala S."/>
            <person name="Hale W."/>
            <person name="Han Y."/>
            <person name="Hemphill L."/>
            <person name="Highlander S.K."/>
            <person name="Hirani K."/>
            <person name="Hogues M."/>
            <person name="Jackson L."/>
            <person name="Jakkamsetti A."/>
            <person name="Javaid M."/>
            <person name="Jiang H."/>
            <person name="Korchina V."/>
            <person name="Kovar C."/>
            <person name="Lara F."/>
            <person name="Lee S."/>
            <person name="Mata R."/>
            <person name="Mathew T."/>
            <person name="Moen C."/>
            <person name="Morales K."/>
            <person name="Munidasa M."/>
            <person name="Nazareth L."/>
            <person name="Ngo R."/>
            <person name="Nguyen L."/>
            <person name="Okwuonu G."/>
            <person name="Ongeri F."/>
            <person name="Patil S."/>
            <person name="Petrosino J."/>
            <person name="Pham C."/>
            <person name="Pham P."/>
            <person name="Pu L.-L."/>
            <person name="Puazo M."/>
            <person name="Raj R."/>
            <person name="Reid J."/>
            <person name="Rouhana J."/>
            <person name="Saada N."/>
            <person name="Shang Y."/>
            <person name="Simmons D."/>
            <person name="Thornton R."/>
            <person name="Warren J."/>
            <person name="Weissenberger G."/>
            <person name="Zhang J."/>
            <person name="Zhang L."/>
            <person name="Zhou C."/>
            <person name="Zhu D."/>
            <person name="Muzny D."/>
            <person name="Worley K."/>
            <person name="Gibbs R."/>
        </authorList>
    </citation>
    <scope>NUCLEOTIDE SEQUENCE [LARGE SCALE GENOMIC DNA]</scope>
    <source>
        <strain evidence="4 5">DSM 15436</strain>
    </source>
</reference>
<evidence type="ECO:0000256" key="1">
    <source>
        <dbReference type="ARBA" id="ARBA00022603"/>
    </source>
</evidence>
<dbReference type="PANTHER" id="PTHR47816:SF4">
    <property type="entry name" value="RIBOSOMAL RNA SMALL SUBUNIT METHYLTRANSFERASE C"/>
    <property type="match status" value="1"/>
</dbReference>
<feature type="domain" description="Methyltransferase small" evidence="3">
    <location>
        <begin position="48"/>
        <end position="214"/>
    </location>
</feature>
<dbReference type="GO" id="GO:0008757">
    <property type="term" value="F:S-adenosylmethionine-dependent methyltransferase activity"/>
    <property type="evidence" value="ECO:0007669"/>
    <property type="project" value="InterPro"/>
</dbReference>
<organism evidence="4 5">
    <name type="scientific">Gleimia coleocanis DSM 15436</name>
    <dbReference type="NCBI Taxonomy" id="525245"/>
    <lineage>
        <taxon>Bacteria</taxon>
        <taxon>Bacillati</taxon>
        <taxon>Actinomycetota</taxon>
        <taxon>Actinomycetes</taxon>
        <taxon>Actinomycetales</taxon>
        <taxon>Actinomycetaceae</taxon>
        <taxon>Gleimia</taxon>
    </lineage>
</organism>
<dbReference type="CDD" id="cd02440">
    <property type="entry name" value="AdoMet_MTases"/>
    <property type="match status" value="1"/>
</dbReference>
<evidence type="ECO:0000313" key="4">
    <source>
        <dbReference type="EMBL" id="EEH64011.1"/>
    </source>
</evidence>
<evidence type="ECO:0000259" key="3">
    <source>
        <dbReference type="Pfam" id="PF05175"/>
    </source>
</evidence>
<dbReference type="HOGENOM" id="CLU_018398_7_0_11"/>
<dbReference type="PANTHER" id="PTHR47816">
    <property type="entry name" value="RIBOSOMAL RNA SMALL SUBUNIT METHYLTRANSFERASE C"/>
    <property type="match status" value="1"/>
</dbReference>
<evidence type="ECO:0000256" key="2">
    <source>
        <dbReference type="ARBA" id="ARBA00022679"/>
    </source>
</evidence>
<dbReference type="Pfam" id="PF05175">
    <property type="entry name" value="MTS"/>
    <property type="match status" value="1"/>
</dbReference>
<evidence type="ECO:0000313" key="5">
    <source>
        <dbReference type="Proteomes" id="UP000010301"/>
    </source>
</evidence>
<gene>
    <name evidence="4" type="ORF">HMPREF0044_1030</name>
</gene>
<dbReference type="GO" id="GO:0032259">
    <property type="term" value="P:methylation"/>
    <property type="evidence" value="ECO:0007669"/>
    <property type="project" value="UniProtKB-KW"/>
</dbReference>
<dbReference type="Gene3D" id="3.40.50.150">
    <property type="entry name" value="Vaccinia Virus protein VP39"/>
    <property type="match status" value="1"/>
</dbReference>
<name>C0W0F2_9ACTO</name>
<keyword evidence="1 4" id="KW-0489">Methyltransferase</keyword>
<dbReference type="Proteomes" id="UP000010301">
    <property type="component" value="Unassembled WGS sequence"/>
</dbReference>
<dbReference type="InterPro" id="IPR046977">
    <property type="entry name" value="RsmC/RlmG"/>
</dbReference>
<dbReference type="InterPro" id="IPR007848">
    <property type="entry name" value="Small_mtfrase_dom"/>
</dbReference>
<comment type="caution">
    <text evidence="4">The sequence shown here is derived from an EMBL/GenBank/DDBJ whole genome shotgun (WGS) entry which is preliminary data.</text>
</comment>
<dbReference type="EMBL" id="ACFG01000030">
    <property type="protein sequence ID" value="EEH64011.1"/>
    <property type="molecule type" value="Genomic_DNA"/>
</dbReference>
<dbReference type="AlphaFoldDB" id="C0W0F2"/>